<keyword evidence="5" id="KW-1185">Reference proteome</keyword>
<feature type="region of interest" description="Disordered" evidence="3">
    <location>
        <begin position="270"/>
        <end position="293"/>
    </location>
</feature>
<dbReference type="InterPro" id="IPR023347">
    <property type="entry name" value="Lysozyme_dom_sf"/>
</dbReference>
<evidence type="ECO:0000256" key="2">
    <source>
        <dbReference type="ARBA" id="ARBA00022638"/>
    </source>
</evidence>
<dbReference type="Gene3D" id="1.10.530.40">
    <property type="match status" value="1"/>
</dbReference>
<protein>
    <recommendedName>
        <fullName evidence="6">Lysozyme</fullName>
    </recommendedName>
</protein>
<dbReference type="InterPro" id="IPR023346">
    <property type="entry name" value="Lysozyme-like_dom_sf"/>
</dbReference>
<keyword evidence="1" id="KW-0929">Antimicrobial</keyword>
<keyword evidence="2" id="KW-0081">Bacteriolytic enzyme</keyword>
<evidence type="ECO:0000313" key="5">
    <source>
        <dbReference type="Proteomes" id="UP001596495"/>
    </source>
</evidence>
<sequence>MRYKLLTAEQYAHRLRLLIAESGTLHRRVRRLNDGRVVIGWGYGFHRANNEQIWRDAGIDLTTQGWEQVRAIDAATPAERPAVALALDKVLTEAEANRLLVAATRDHEVHANRLDMPHSDEKLAIVSLTFGRGTQALTAHHPLLEAVARGDRAEAWFQLRYNCWGNASDLEAGLRKRRLVESLVFGLYDDATQVPLEEARHVQQVIECHRDDINRIEQRFGQTLAGIEGQRDLIAQANRDYPGIVSTWGEVPTIREAMGPALRVLHAHGEPLHGQRPPAEPAANGQLRGTLVA</sequence>
<evidence type="ECO:0008006" key="6">
    <source>
        <dbReference type="Google" id="ProtNLM"/>
    </source>
</evidence>
<accession>A0ABW2R868</accession>
<dbReference type="SUPFAM" id="SSF53955">
    <property type="entry name" value="Lysozyme-like"/>
    <property type="match status" value="1"/>
</dbReference>
<dbReference type="EMBL" id="JBHTBX010000003">
    <property type="protein sequence ID" value="MFC7434241.1"/>
    <property type="molecule type" value="Genomic_DNA"/>
</dbReference>
<dbReference type="RefSeq" id="WP_382255333.1">
    <property type="nucleotide sequence ID" value="NZ_JBHTBX010000003.1"/>
</dbReference>
<proteinExistence type="predicted"/>
<gene>
    <name evidence="4" type="ORF">ACFQNJ_06915</name>
</gene>
<organism evidence="4 5">
    <name type="scientific">Hydrogenophaga bisanensis</name>
    <dbReference type="NCBI Taxonomy" id="439611"/>
    <lineage>
        <taxon>Bacteria</taxon>
        <taxon>Pseudomonadati</taxon>
        <taxon>Pseudomonadota</taxon>
        <taxon>Betaproteobacteria</taxon>
        <taxon>Burkholderiales</taxon>
        <taxon>Comamonadaceae</taxon>
        <taxon>Hydrogenophaga</taxon>
    </lineage>
</organism>
<evidence type="ECO:0000256" key="1">
    <source>
        <dbReference type="ARBA" id="ARBA00022529"/>
    </source>
</evidence>
<dbReference type="Proteomes" id="UP001596495">
    <property type="component" value="Unassembled WGS sequence"/>
</dbReference>
<reference evidence="5" key="1">
    <citation type="journal article" date="2019" name="Int. J. Syst. Evol. Microbiol.">
        <title>The Global Catalogue of Microorganisms (GCM) 10K type strain sequencing project: providing services to taxonomists for standard genome sequencing and annotation.</title>
        <authorList>
            <consortium name="The Broad Institute Genomics Platform"/>
            <consortium name="The Broad Institute Genome Sequencing Center for Infectious Disease"/>
            <person name="Wu L."/>
            <person name="Ma J."/>
        </authorList>
    </citation>
    <scope>NUCLEOTIDE SEQUENCE [LARGE SCALE GENOMIC DNA]</scope>
    <source>
        <strain evidence="5">CCUG 54518</strain>
    </source>
</reference>
<evidence type="ECO:0000256" key="3">
    <source>
        <dbReference type="SAM" id="MobiDB-lite"/>
    </source>
</evidence>
<name>A0ABW2R868_9BURK</name>
<comment type="caution">
    <text evidence="4">The sequence shown here is derived from an EMBL/GenBank/DDBJ whole genome shotgun (WGS) entry which is preliminary data.</text>
</comment>
<evidence type="ECO:0000313" key="4">
    <source>
        <dbReference type="EMBL" id="MFC7434241.1"/>
    </source>
</evidence>